<evidence type="ECO:0000256" key="5">
    <source>
        <dbReference type="SAM" id="SignalP"/>
    </source>
</evidence>
<dbReference type="GO" id="GO:0030288">
    <property type="term" value="C:outer membrane-bounded periplasmic space"/>
    <property type="evidence" value="ECO:0007669"/>
    <property type="project" value="TreeGrafter"/>
</dbReference>
<dbReference type="PANTHER" id="PTHR30006">
    <property type="entry name" value="THIAMINE-BINDING PERIPLASMIC PROTEIN-RELATED"/>
    <property type="match status" value="1"/>
</dbReference>
<name>A0A2A3ZKV2_BREAU</name>
<dbReference type="GO" id="GO:0030976">
    <property type="term" value="F:thiamine pyrophosphate binding"/>
    <property type="evidence" value="ECO:0007669"/>
    <property type="project" value="TreeGrafter"/>
</dbReference>
<evidence type="ECO:0000256" key="3">
    <source>
        <dbReference type="ARBA" id="ARBA00022729"/>
    </source>
</evidence>
<evidence type="ECO:0008006" key="8">
    <source>
        <dbReference type="Google" id="ProtNLM"/>
    </source>
</evidence>
<evidence type="ECO:0000313" key="7">
    <source>
        <dbReference type="Proteomes" id="UP000217881"/>
    </source>
</evidence>
<evidence type="ECO:0000256" key="2">
    <source>
        <dbReference type="ARBA" id="ARBA00022448"/>
    </source>
</evidence>
<dbReference type="Proteomes" id="UP000217881">
    <property type="component" value="Unassembled WGS sequence"/>
</dbReference>
<dbReference type="InterPro" id="IPR006059">
    <property type="entry name" value="SBP"/>
</dbReference>
<feature type="signal peptide" evidence="5">
    <location>
        <begin position="1"/>
        <end position="22"/>
    </location>
</feature>
<dbReference type="Gene3D" id="3.40.190.10">
    <property type="entry name" value="Periplasmic binding protein-like II"/>
    <property type="match status" value="2"/>
</dbReference>
<sequence>MMKRYSAIAAALILPFALTACMQGGESASEINAEDFKDPVAGEVAEGSLDGTTMTFVSWGGGFQDGQTKAFSEPFAKQSGAEVLSDGPTDAAKLKAQVDSGNVSWDAINASPTQNAANCGTLFEKLDLSLIDTSKIPEGTPQGDCYLPSLVYVYGMFYDADKYGDNPPTGWKDFFDTDKFPGTRAVEGRPSATAGTFEAALLADGVKPDDLFPLDTERSLKKWDTIKKDVKYWQTGAEQTQMAQAGEADMIFGWSGRIYEANQNGSNFKPVWNQGFLASDTFSIAKDSPNKIAAHAYINYALGAKQQAEMAEATSYSPVNVDSKPKFEGEAKEFNVTRPEVLDVTLPQNAEYWGKNQEELYAAWGDWLNK</sequence>
<comment type="subcellular location">
    <subcellularLocation>
        <location evidence="1">Periplasm</location>
    </subcellularLocation>
</comment>
<dbReference type="PROSITE" id="PS51257">
    <property type="entry name" value="PROKAR_LIPOPROTEIN"/>
    <property type="match status" value="1"/>
</dbReference>
<dbReference type="EMBL" id="NRHA01000025">
    <property type="protein sequence ID" value="PCC52178.1"/>
    <property type="molecule type" value="Genomic_DNA"/>
</dbReference>
<dbReference type="GO" id="GO:0030975">
    <property type="term" value="F:thiamine binding"/>
    <property type="evidence" value="ECO:0007669"/>
    <property type="project" value="TreeGrafter"/>
</dbReference>
<dbReference type="RefSeq" id="WP_096147102.1">
    <property type="nucleotide sequence ID" value="NZ_NRHA01000025.1"/>
</dbReference>
<dbReference type="PANTHER" id="PTHR30006:SF3">
    <property type="entry name" value="THIAMINE-BINDING PERIPLASMIC PROTEIN"/>
    <property type="match status" value="1"/>
</dbReference>
<dbReference type="GO" id="GO:0015888">
    <property type="term" value="P:thiamine transport"/>
    <property type="evidence" value="ECO:0007669"/>
    <property type="project" value="TreeGrafter"/>
</dbReference>
<gene>
    <name evidence="6" type="ORF">CIK59_17410</name>
</gene>
<proteinExistence type="predicted"/>
<protein>
    <recommendedName>
        <fullName evidence="8">ABC transporter substrate-binding protein</fullName>
    </recommendedName>
</protein>
<reference evidence="6 7" key="1">
    <citation type="journal article" date="2017" name="Elife">
        <title>Extensive horizontal gene transfer in cheese-associated bacteria.</title>
        <authorList>
            <person name="Bonham K.S."/>
            <person name="Wolfe B.E."/>
            <person name="Dutton R.J."/>
        </authorList>
    </citation>
    <scope>NUCLEOTIDE SEQUENCE [LARGE SCALE GENOMIC DNA]</scope>
    <source>
        <strain evidence="6 7">738_8</strain>
    </source>
</reference>
<evidence type="ECO:0000313" key="6">
    <source>
        <dbReference type="EMBL" id="PCC52178.1"/>
    </source>
</evidence>
<dbReference type="CDD" id="cd13589">
    <property type="entry name" value="PBP2_polyamine_RpCGA009"/>
    <property type="match status" value="1"/>
</dbReference>
<dbReference type="SUPFAM" id="SSF53850">
    <property type="entry name" value="Periplasmic binding protein-like II"/>
    <property type="match status" value="1"/>
</dbReference>
<keyword evidence="3 5" id="KW-0732">Signal</keyword>
<dbReference type="AlphaFoldDB" id="A0A2A3ZKV2"/>
<comment type="caution">
    <text evidence="6">The sequence shown here is derived from an EMBL/GenBank/DDBJ whole genome shotgun (WGS) entry which is preliminary data.</text>
</comment>
<keyword evidence="2" id="KW-0813">Transport</keyword>
<accession>A0A2A3ZKV2</accession>
<evidence type="ECO:0000256" key="1">
    <source>
        <dbReference type="ARBA" id="ARBA00004418"/>
    </source>
</evidence>
<keyword evidence="4" id="KW-0574">Periplasm</keyword>
<dbReference type="Pfam" id="PF13416">
    <property type="entry name" value="SBP_bac_8"/>
    <property type="match status" value="1"/>
</dbReference>
<evidence type="ECO:0000256" key="4">
    <source>
        <dbReference type="ARBA" id="ARBA00022764"/>
    </source>
</evidence>
<organism evidence="6 7">
    <name type="scientific">Brevibacterium aurantiacum</name>
    <dbReference type="NCBI Taxonomy" id="273384"/>
    <lineage>
        <taxon>Bacteria</taxon>
        <taxon>Bacillati</taxon>
        <taxon>Actinomycetota</taxon>
        <taxon>Actinomycetes</taxon>
        <taxon>Micrococcales</taxon>
        <taxon>Brevibacteriaceae</taxon>
        <taxon>Brevibacterium</taxon>
    </lineage>
</organism>
<feature type="chain" id="PRO_5039078817" description="ABC transporter substrate-binding protein" evidence="5">
    <location>
        <begin position="23"/>
        <end position="370"/>
    </location>
</feature>